<dbReference type="EMBL" id="CP136864">
    <property type="protein sequence ID" value="WOJ94123.1"/>
    <property type="molecule type" value="Genomic_DNA"/>
</dbReference>
<feature type="transmembrane region" description="Helical" evidence="6">
    <location>
        <begin position="436"/>
        <end position="458"/>
    </location>
</feature>
<feature type="transmembrane region" description="Helical" evidence="6">
    <location>
        <begin position="15"/>
        <end position="35"/>
    </location>
</feature>
<dbReference type="InterPro" id="IPR001898">
    <property type="entry name" value="SLC13A/DASS"/>
</dbReference>
<proteinExistence type="predicted"/>
<keyword evidence="5 6" id="KW-0472">Membrane</keyword>
<evidence type="ECO:0000313" key="8">
    <source>
        <dbReference type="Proteomes" id="UP001626537"/>
    </source>
</evidence>
<feature type="transmembrane region" description="Helical" evidence="6">
    <location>
        <begin position="225"/>
        <end position="249"/>
    </location>
</feature>
<evidence type="ECO:0000256" key="1">
    <source>
        <dbReference type="ARBA" id="ARBA00004141"/>
    </source>
</evidence>
<evidence type="ECO:0000256" key="6">
    <source>
        <dbReference type="SAM" id="Phobius"/>
    </source>
</evidence>
<feature type="transmembrane region" description="Helical" evidence="6">
    <location>
        <begin position="186"/>
        <end position="205"/>
    </location>
</feature>
<protein>
    <submittedName>
        <fullName evidence="7">DASS family sodium-coupled anion symporter</fullName>
    </submittedName>
</protein>
<dbReference type="PROSITE" id="PS01271">
    <property type="entry name" value="NA_SULFATE"/>
    <property type="match status" value="1"/>
</dbReference>
<feature type="transmembrane region" description="Helical" evidence="6">
    <location>
        <begin position="406"/>
        <end position="424"/>
    </location>
</feature>
<dbReference type="PANTHER" id="PTHR10283">
    <property type="entry name" value="SOLUTE CARRIER FAMILY 13 MEMBER"/>
    <property type="match status" value="1"/>
</dbReference>
<feature type="transmembrane region" description="Helical" evidence="6">
    <location>
        <begin position="155"/>
        <end position="174"/>
    </location>
</feature>
<keyword evidence="4 6" id="KW-1133">Transmembrane helix</keyword>
<feature type="transmembrane region" description="Helical" evidence="6">
    <location>
        <begin position="348"/>
        <end position="365"/>
    </location>
</feature>
<dbReference type="InterPro" id="IPR031312">
    <property type="entry name" value="Na/sul_symport_CS"/>
</dbReference>
<feature type="transmembrane region" description="Helical" evidence="6">
    <location>
        <begin position="131"/>
        <end position="149"/>
    </location>
</feature>
<dbReference type="NCBIfam" id="TIGR00785">
    <property type="entry name" value="dass"/>
    <property type="match status" value="1"/>
</dbReference>
<reference evidence="7 8" key="1">
    <citation type="submission" date="2023-10" db="EMBL/GenBank/DDBJ databases">
        <title>Two novel species belonging to the OM43/NOR5 clade.</title>
        <authorList>
            <person name="Park M."/>
        </authorList>
    </citation>
    <scope>NUCLEOTIDE SEQUENCE [LARGE SCALE GENOMIC DNA]</scope>
    <source>
        <strain evidence="7 8">IMCC43200</strain>
    </source>
</reference>
<evidence type="ECO:0000313" key="7">
    <source>
        <dbReference type="EMBL" id="WOJ94123.1"/>
    </source>
</evidence>
<feature type="transmembrane region" description="Helical" evidence="6">
    <location>
        <begin position="56"/>
        <end position="80"/>
    </location>
</feature>
<dbReference type="Pfam" id="PF00939">
    <property type="entry name" value="Na_sulph_symp"/>
    <property type="match status" value="1"/>
</dbReference>
<dbReference type="PANTHER" id="PTHR10283:SF82">
    <property type="entry name" value="SOLUTE CARRIER FAMILY 13 MEMBER 2"/>
    <property type="match status" value="1"/>
</dbReference>
<feature type="transmembrane region" description="Helical" evidence="6">
    <location>
        <begin position="308"/>
        <end position="327"/>
    </location>
</feature>
<name>A0ABZ0I3N4_9GAMM</name>
<evidence type="ECO:0000256" key="3">
    <source>
        <dbReference type="ARBA" id="ARBA00022692"/>
    </source>
</evidence>
<evidence type="ECO:0000256" key="5">
    <source>
        <dbReference type="ARBA" id="ARBA00023136"/>
    </source>
</evidence>
<feature type="transmembrane region" description="Helical" evidence="6">
    <location>
        <begin position="470"/>
        <end position="492"/>
    </location>
</feature>
<keyword evidence="2" id="KW-0813">Transport</keyword>
<keyword evidence="3 6" id="KW-0812">Transmembrane</keyword>
<evidence type="ECO:0000256" key="4">
    <source>
        <dbReference type="ARBA" id="ARBA00022989"/>
    </source>
</evidence>
<dbReference type="CDD" id="cd01115">
    <property type="entry name" value="SLC13_permease"/>
    <property type="match status" value="1"/>
</dbReference>
<keyword evidence="8" id="KW-1185">Reference proteome</keyword>
<feature type="transmembrane region" description="Helical" evidence="6">
    <location>
        <begin position="285"/>
        <end position="302"/>
    </location>
</feature>
<accession>A0ABZ0I3N4</accession>
<comment type="subcellular location">
    <subcellularLocation>
        <location evidence="1">Membrane</location>
        <topology evidence="1">Multi-pass membrane protein</topology>
    </subcellularLocation>
</comment>
<organism evidence="7 8">
    <name type="scientific">Congregibacter variabilis</name>
    <dbReference type="NCBI Taxonomy" id="3081200"/>
    <lineage>
        <taxon>Bacteria</taxon>
        <taxon>Pseudomonadati</taxon>
        <taxon>Pseudomonadota</taxon>
        <taxon>Gammaproteobacteria</taxon>
        <taxon>Cellvibrionales</taxon>
        <taxon>Halieaceae</taxon>
        <taxon>Congregibacter</taxon>
    </lineage>
</organism>
<dbReference type="RefSeq" id="WP_407348761.1">
    <property type="nucleotide sequence ID" value="NZ_CP136864.1"/>
</dbReference>
<feature type="transmembrane region" description="Helical" evidence="6">
    <location>
        <begin position="92"/>
        <end position="110"/>
    </location>
</feature>
<gene>
    <name evidence="7" type="ORF">R0135_02885</name>
</gene>
<sequence>MNAPEAVHSDTSLAIYQRIGIVTGPAACALMLLLGENQETMPDVAWRVAAVGMWMAIWWATEAIPVPATGFIPLVVFDLFGIAPMKEAAQSYAHPIIYLFLGAFVLALAVEKWSLHRRIALWILSRTGTDGKRLILGFMVVAALLSMWMTNTSTTMMLLPIAVSVAGLIADQTLRVNDADARQFQIALMLALAYSTTIGGLSTLVGTPPNILLAAFLEDSYGITIAFADWMMIGVPLTVVLLPLGWWLLTSIVFKVNIPASEQAQQMIVAMREDLGEMSKAEKRVGMVFLLVVLLWMSRSMLAELPGLSGLSDTGIVMAAALLLFVVPNGDIKGGALMSWPDVARLPWGVLVLFGGGLSLAAQVSDSGLANWLGEGLAPLASLGTLVLVLASAGLVVFLTELTSNLATAATFLPVVGAIALQMGIDPLVLCVPVTLAASCAFMLPVATPPNAIVFASGVLRISDMIRAGFVMNIVSLCLLTAAAVWLVPLVLG</sequence>
<evidence type="ECO:0000256" key="2">
    <source>
        <dbReference type="ARBA" id="ARBA00022448"/>
    </source>
</evidence>
<dbReference type="Proteomes" id="UP001626537">
    <property type="component" value="Chromosome"/>
</dbReference>
<feature type="transmembrane region" description="Helical" evidence="6">
    <location>
        <begin position="377"/>
        <end position="399"/>
    </location>
</feature>